<dbReference type="InterPro" id="IPR027417">
    <property type="entry name" value="P-loop_NTPase"/>
</dbReference>
<dbReference type="GO" id="GO:0003723">
    <property type="term" value="F:RNA binding"/>
    <property type="evidence" value="ECO:0007669"/>
    <property type="project" value="TreeGrafter"/>
</dbReference>
<organism evidence="7 8">
    <name type="scientific">Stachybotrys chartarum (strain CBS 109288 / IBT 7711)</name>
    <name type="common">Toxic black mold</name>
    <name type="synonym">Stilbospora chartarum</name>
    <dbReference type="NCBI Taxonomy" id="1280523"/>
    <lineage>
        <taxon>Eukaryota</taxon>
        <taxon>Fungi</taxon>
        <taxon>Dikarya</taxon>
        <taxon>Ascomycota</taxon>
        <taxon>Pezizomycotina</taxon>
        <taxon>Sordariomycetes</taxon>
        <taxon>Hypocreomycetidae</taxon>
        <taxon>Hypocreales</taxon>
        <taxon>Stachybotryaceae</taxon>
        <taxon>Stachybotrys</taxon>
    </lineage>
</organism>
<dbReference type="PROSITE" id="PS51194">
    <property type="entry name" value="HELICASE_CTER"/>
    <property type="match status" value="1"/>
</dbReference>
<dbReference type="PANTHER" id="PTHR18934">
    <property type="entry name" value="ATP-DEPENDENT RNA HELICASE"/>
    <property type="match status" value="1"/>
</dbReference>
<dbReference type="GO" id="GO:0016787">
    <property type="term" value="F:hydrolase activity"/>
    <property type="evidence" value="ECO:0007669"/>
    <property type="project" value="UniProtKB-KW"/>
</dbReference>
<dbReference type="Gene3D" id="3.40.50.300">
    <property type="entry name" value="P-loop containing nucleotide triphosphate hydrolases"/>
    <property type="match status" value="2"/>
</dbReference>
<dbReference type="OrthoDB" id="10253254at2759"/>
<gene>
    <name evidence="7" type="ORF">S7711_08570</name>
</gene>
<dbReference type="Pfam" id="PF07717">
    <property type="entry name" value="OB_NTP_bind"/>
    <property type="match status" value="1"/>
</dbReference>
<feature type="domain" description="Helicase ATP-binding" evidence="5">
    <location>
        <begin position="55"/>
        <end position="180"/>
    </location>
</feature>
<dbReference type="SMART" id="SM00847">
    <property type="entry name" value="HA2"/>
    <property type="match status" value="1"/>
</dbReference>
<dbReference type="Proteomes" id="UP000028045">
    <property type="component" value="Unassembled WGS sequence"/>
</dbReference>
<protein>
    <recommendedName>
        <fullName evidence="9">Helicase-associated domain-containing protein</fullName>
    </recommendedName>
</protein>
<dbReference type="InterPro" id="IPR014001">
    <property type="entry name" value="Helicase_ATP-bd"/>
</dbReference>
<dbReference type="CDD" id="cd18791">
    <property type="entry name" value="SF2_C_RHA"/>
    <property type="match status" value="1"/>
</dbReference>
<evidence type="ECO:0000259" key="6">
    <source>
        <dbReference type="PROSITE" id="PS51194"/>
    </source>
</evidence>
<evidence type="ECO:0000256" key="4">
    <source>
        <dbReference type="ARBA" id="ARBA00022840"/>
    </source>
</evidence>
<keyword evidence="1" id="KW-0547">Nucleotide-binding</keyword>
<name>A0A084AJF7_STACB</name>
<accession>A0A084AJF7</accession>
<evidence type="ECO:0000256" key="1">
    <source>
        <dbReference type="ARBA" id="ARBA00022741"/>
    </source>
</evidence>
<dbReference type="InterPro" id="IPR001650">
    <property type="entry name" value="Helicase_C-like"/>
</dbReference>
<keyword evidence="3" id="KW-0347">Helicase</keyword>
<dbReference type="HOGENOM" id="CLU_001832_5_11_1"/>
<evidence type="ECO:0000313" key="8">
    <source>
        <dbReference type="Proteomes" id="UP000028045"/>
    </source>
</evidence>
<dbReference type="InterPro" id="IPR007502">
    <property type="entry name" value="Helicase-assoc_dom"/>
</dbReference>
<evidence type="ECO:0000313" key="7">
    <source>
        <dbReference type="EMBL" id="KEY65436.1"/>
    </source>
</evidence>
<sequence>MEFLQRNQTTARLAVSIENASFHCLRAGEHHSAAYFKLLDQRRQLPASKRRQDFLNEYQRSQVVLVSGETGSGKTTQIPQFVFYDEVQSGKIVASAQPEPMLAISAARRVAEEMEVPVGEEVGHRVPFDDKTCGKTMLQYTTSEILVRDALDDILFSKYSCIIVDAFNERRLYADILLALLKKAVMRRRDLKVVIIATKFTDDRLYGYFGSVSSLAIGGIAHPVRIQYWPDTEKTYLDLAKRLVIHMNNTMNAGDILVFLPTIDDVLDTQRALLSETNDLYVAVLHPLLPMEELKLVHESSEHRKCILATEIAEHAFKIDGILYVIDSGITQSSGYIPESDMKTMHRAPISQFAAAERTAQAGRTGPGVCLRLYDEDTYNGFLAYQVPHILSLDITAEVLLLGPLNRSDVGTLEFLDPPQWETYRRATTNLQRMGYFDTTGSLTVKGAKALRFPVDPAWYNALLAGHDLGCSDDIVTLAALACTEHPIFLGSYALPDVVKSAHEPLICTDSDHISELNAVQAAQLKRIAEELFGQPLIIMRTATRSMRDRNVRMALARGFYAHAAFHRREEQTGLYVTAHGNIRAQVLSSSRVHGMNHEWVVYDSLVHTSRAYLQKVTAVEADWLPRLT</sequence>
<keyword evidence="2" id="KW-0378">Hydrolase</keyword>
<dbReference type="Gene3D" id="1.20.120.1080">
    <property type="match status" value="1"/>
</dbReference>
<dbReference type="EMBL" id="KL648704">
    <property type="protein sequence ID" value="KEY65436.1"/>
    <property type="molecule type" value="Genomic_DNA"/>
</dbReference>
<dbReference type="PANTHER" id="PTHR18934:SF99">
    <property type="entry name" value="ATP-DEPENDENT RNA HELICASE DHX37-RELATED"/>
    <property type="match status" value="1"/>
</dbReference>
<dbReference type="GO" id="GO:0004386">
    <property type="term" value="F:helicase activity"/>
    <property type="evidence" value="ECO:0007669"/>
    <property type="project" value="UniProtKB-KW"/>
</dbReference>
<dbReference type="PROSITE" id="PS51192">
    <property type="entry name" value="HELICASE_ATP_BIND_1"/>
    <property type="match status" value="1"/>
</dbReference>
<dbReference type="InterPro" id="IPR011709">
    <property type="entry name" value="DEAD-box_helicase_OB_fold"/>
</dbReference>
<evidence type="ECO:0000256" key="3">
    <source>
        <dbReference type="ARBA" id="ARBA00022806"/>
    </source>
</evidence>
<keyword evidence="8" id="KW-1185">Reference proteome</keyword>
<reference evidence="7 8" key="1">
    <citation type="journal article" date="2014" name="BMC Genomics">
        <title>Comparative genome sequencing reveals chemotype-specific gene clusters in the toxigenic black mold Stachybotrys.</title>
        <authorList>
            <person name="Semeiks J."/>
            <person name="Borek D."/>
            <person name="Otwinowski Z."/>
            <person name="Grishin N.V."/>
        </authorList>
    </citation>
    <scope>NUCLEOTIDE SEQUENCE [LARGE SCALE GENOMIC DNA]</scope>
    <source>
        <strain evidence="8">CBS 109288 / IBT 7711</strain>
    </source>
</reference>
<evidence type="ECO:0008006" key="9">
    <source>
        <dbReference type="Google" id="ProtNLM"/>
    </source>
</evidence>
<proteinExistence type="predicted"/>
<keyword evidence="4" id="KW-0067">ATP-binding</keyword>
<dbReference type="AlphaFoldDB" id="A0A084AJF7"/>
<feature type="domain" description="Helicase C-terminal" evidence="6">
    <location>
        <begin position="231"/>
        <end position="408"/>
    </location>
</feature>
<dbReference type="SUPFAM" id="SSF52540">
    <property type="entry name" value="P-loop containing nucleoside triphosphate hydrolases"/>
    <property type="match status" value="1"/>
</dbReference>
<evidence type="ECO:0000256" key="2">
    <source>
        <dbReference type="ARBA" id="ARBA00022801"/>
    </source>
</evidence>
<dbReference type="GO" id="GO:0005524">
    <property type="term" value="F:ATP binding"/>
    <property type="evidence" value="ECO:0007669"/>
    <property type="project" value="UniProtKB-KW"/>
</dbReference>
<evidence type="ECO:0000259" key="5">
    <source>
        <dbReference type="PROSITE" id="PS51192"/>
    </source>
</evidence>